<dbReference type="PANTHER" id="PTHR42685:SF22">
    <property type="entry name" value="CONDITIONED MEDIUM FACTOR RECEPTOR 1"/>
    <property type="match status" value="1"/>
</dbReference>
<gene>
    <name evidence="2" type="ORF">SAMN02746065_1397</name>
</gene>
<dbReference type="GO" id="GO:0016628">
    <property type="term" value="F:oxidoreductase activity, acting on the CH-CH group of donors, NAD or NADP as acceptor"/>
    <property type="evidence" value="ECO:0007669"/>
    <property type="project" value="InterPro"/>
</dbReference>
<evidence type="ECO:0000259" key="1">
    <source>
        <dbReference type="Pfam" id="PF01494"/>
    </source>
</evidence>
<dbReference type="NCBIfam" id="TIGR02032">
    <property type="entry name" value="GG-red-SF"/>
    <property type="match status" value="1"/>
</dbReference>
<accession>A0A1W2ES90</accession>
<dbReference type="Gene3D" id="3.50.50.60">
    <property type="entry name" value="FAD/NAD(P)-binding domain"/>
    <property type="match status" value="1"/>
</dbReference>
<feature type="domain" description="FAD-binding" evidence="1">
    <location>
        <begin position="3"/>
        <end position="178"/>
    </location>
</feature>
<reference evidence="2 3" key="1">
    <citation type="submission" date="2017-04" db="EMBL/GenBank/DDBJ databases">
        <authorList>
            <person name="Afonso C.L."/>
            <person name="Miller P.J."/>
            <person name="Scott M.A."/>
            <person name="Spackman E."/>
            <person name="Goraichik I."/>
            <person name="Dimitrov K.M."/>
            <person name="Suarez D.L."/>
            <person name="Swayne D.E."/>
        </authorList>
    </citation>
    <scope>NUCLEOTIDE SEQUENCE [LARGE SCALE GENOMIC DNA]</scope>
    <source>
        <strain evidence="2 3">DSM 3385</strain>
    </source>
</reference>
<name>A0A1W2ES90_9BACT</name>
<dbReference type="InterPro" id="IPR050407">
    <property type="entry name" value="Geranylgeranyl_reductase"/>
</dbReference>
<dbReference type="OrthoDB" id="9799983at2"/>
<dbReference type="EMBL" id="FWXY01000039">
    <property type="protein sequence ID" value="SMD12028.1"/>
    <property type="molecule type" value="Genomic_DNA"/>
</dbReference>
<dbReference type="STRING" id="1121400.SAMN02746065_1397"/>
<dbReference type="Proteomes" id="UP000192418">
    <property type="component" value="Unassembled WGS sequence"/>
</dbReference>
<organism evidence="2 3">
    <name type="scientific">Desulfocicer vacuolatum DSM 3385</name>
    <dbReference type="NCBI Taxonomy" id="1121400"/>
    <lineage>
        <taxon>Bacteria</taxon>
        <taxon>Pseudomonadati</taxon>
        <taxon>Thermodesulfobacteriota</taxon>
        <taxon>Desulfobacteria</taxon>
        <taxon>Desulfobacterales</taxon>
        <taxon>Desulfobacteraceae</taxon>
        <taxon>Desulfocicer</taxon>
    </lineage>
</organism>
<dbReference type="GO" id="GO:0071949">
    <property type="term" value="F:FAD binding"/>
    <property type="evidence" value="ECO:0007669"/>
    <property type="project" value="InterPro"/>
</dbReference>
<proteinExistence type="predicted"/>
<evidence type="ECO:0000313" key="3">
    <source>
        <dbReference type="Proteomes" id="UP000192418"/>
    </source>
</evidence>
<evidence type="ECO:0000313" key="2">
    <source>
        <dbReference type="EMBL" id="SMD12028.1"/>
    </source>
</evidence>
<dbReference type="SUPFAM" id="SSF51905">
    <property type="entry name" value="FAD/NAD(P)-binding domain"/>
    <property type="match status" value="1"/>
</dbReference>
<dbReference type="RefSeq" id="WP_084071731.1">
    <property type="nucleotide sequence ID" value="NZ_FWXY01000039.1"/>
</dbReference>
<dbReference type="InterPro" id="IPR036188">
    <property type="entry name" value="FAD/NAD-bd_sf"/>
</dbReference>
<dbReference type="AlphaFoldDB" id="A0A1W2ES90"/>
<dbReference type="InterPro" id="IPR002938">
    <property type="entry name" value="FAD-bd"/>
</dbReference>
<dbReference type="PANTHER" id="PTHR42685">
    <property type="entry name" value="GERANYLGERANYL DIPHOSPHATE REDUCTASE"/>
    <property type="match status" value="1"/>
</dbReference>
<keyword evidence="3" id="KW-1185">Reference proteome</keyword>
<dbReference type="PRINTS" id="PR00420">
    <property type="entry name" value="RNGMNOXGNASE"/>
</dbReference>
<dbReference type="InterPro" id="IPR011777">
    <property type="entry name" value="Geranylgeranyl_Rdtase_fam"/>
</dbReference>
<sequence length="377" mass="42209">MHDVTIIGAGPAGTAAGYVLREAGFSVLILDKYKFPRKKACAGGITPKAMALFPYDISFLIHRTCHRVRIRRPGGKTFIIREKKPLCYMTRRQDLDQFTLNMFMKKGGRFQVSRKIISILEKPGHIDLCFMDHKHEKQSIQSRYLIGADGANSIVRQLTHSAFGIMKYPALEADIPMDQPWKYPMEFDFSMGIKGYYWIFPKKNHLNIGIYSIAGHRGLTRKALARYARMRFGRTDMENIKGYPIGVGGFSESPAPGRILLAGDAAGMAEGLLGEGIYFALKSGQSAAKAIINAMASGKDAGDLYGRSVRFIRLELALHHHGAKGLYRFPALFLALARHPFCHKPFSRGYASGIPLSQNFFLNRWCIWKNCPRVNGA</sequence>
<protein>
    <submittedName>
        <fullName evidence="2">Geranylgeranyl reductase family</fullName>
    </submittedName>
</protein>
<dbReference type="Pfam" id="PF01494">
    <property type="entry name" value="FAD_binding_3"/>
    <property type="match status" value="1"/>
</dbReference>